<gene>
    <name evidence="1" type="ORF">FHS03_001040</name>
</gene>
<organism evidence="1 2">
    <name type="scientific">Pseudoduganella violacea</name>
    <dbReference type="NCBI Taxonomy" id="1715466"/>
    <lineage>
        <taxon>Bacteria</taxon>
        <taxon>Pseudomonadati</taxon>
        <taxon>Pseudomonadota</taxon>
        <taxon>Betaproteobacteria</taxon>
        <taxon>Burkholderiales</taxon>
        <taxon>Oxalobacteraceae</taxon>
        <taxon>Telluria group</taxon>
        <taxon>Pseudoduganella</taxon>
    </lineage>
</organism>
<accession>A0A7W5B7L9</accession>
<dbReference type="AlphaFoldDB" id="A0A7W5B7L9"/>
<protein>
    <submittedName>
        <fullName evidence="1">Uncharacterized protein</fullName>
    </submittedName>
</protein>
<comment type="caution">
    <text evidence="1">The sequence shown here is derived from an EMBL/GenBank/DDBJ whole genome shotgun (WGS) entry which is preliminary data.</text>
</comment>
<evidence type="ECO:0000313" key="1">
    <source>
        <dbReference type="EMBL" id="MBB3118014.1"/>
    </source>
</evidence>
<reference evidence="1 2" key="1">
    <citation type="submission" date="2020-08" db="EMBL/GenBank/DDBJ databases">
        <title>Genomic Encyclopedia of Type Strains, Phase III (KMG-III): the genomes of soil and plant-associated and newly described type strains.</title>
        <authorList>
            <person name="Whitman W."/>
        </authorList>
    </citation>
    <scope>NUCLEOTIDE SEQUENCE [LARGE SCALE GENOMIC DNA]</scope>
    <source>
        <strain evidence="1 2">CECT 8897</strain>
    </source>
</reference>
<name>A0A7W5B7L9_9BURK</name>
<dbReference type="Proteomes" id="UP000541535">
    <property type="component" value="Unassembled WGS sequence"/>
</dbReference>
<dbReference type="EMBL" id="JACHXD010000002">
    <property type="protein sequence ID" value="MBB3118014.1"/>
    <property type="molecule type" value="Genomic_DNA"/>
</dbReference>
<proteinExistence type="predicted"/>
<keyword evidence="2" id="KW-1185">Reference proteome</keyword>
<dbReference type="RefSeq" id="WP_183439934.1">
    <property type="nucleotide sequence ID" value="NZ_JACHXD010000002.1"/>
</dbReference>
<evidence type="ECO:0000313" key="2">
    <source>
        <dbReference type="Proteomes" id="UP000541535"/>
    </source>
</evidence>
<sequence>MIQIEQIYEAYKAQLGAQAWPEYTVPGGKSAVSPDGLRCLVLTDGRYPAAAEGYHVNDTITETEEVLWGAAVVELVEPFELFTLQAGERAVLAPGRPYSVSGKCCSLIHMDRRWDSQQKRYVSVSPERAEVVRALLAALPG</sequence>